<name>A0AAV4SJA0_CAEEX</name>
<evidence type="ECO:0000256" key="1">
    <source>
        <dbReference type="SAM" id="MobiDB-lite"/>
    </source>
</evidence>
<protein>
    <submittedName>
        <fullName evidence="2">Uncharacterized protein</fullName>
    </submittedName>
</protein>
<reference evidence="2 3" key="1">
    <citation type="submission" date="2021-06" db="EMBL/GenBank/DDBJ databases">
        <title>Caerostris extrusa draft genome.</title>
        <authorList>
            <person name="Kono N."/>
            <person name="Arakawa K."/>
        </authorList>
    </citation>
    <scope>NUCLEOTIDE SEQUENCE [LARGE SCALE GENOMIC DNA]</scope>
</reference>
<feature type="compositionally biased region" description="Polar residues" evidence="1">
    <location>
        <begin position="107"/>
        <end position="122"/>
    </location>
</feature>
<sequence length="139" mass="15468">MPNFPDWKPATINKIGKPGVHVSEEFVYENIELISEFHAFQSQLEHLHNYMQAASSSDKDTKLVAQTNALVQVEELISNPGVPSGKLPATPAEAERIKMAVEERRNPTPSTSHTTQEQTVNPTRPKPTQADKAKKPKKD</sequence>
<feature type="region of interest" description="Disordered" evidence="1">
    <location>
        <begin position="79"/>
        <end position="139"/>
    </location>
</feature>
<feature type="compositionally biased region" description="Basic and acidic residues" evidence="1">
    <location>
        <begin position="129"/>
        <end position="139"/>
    </location>
</feature>
<organism evidence="2 3">
    <name type="scientific">Caerostris extrusa</name>
    <name type="common">Bark spider</name>
    <name type="synonym">Caerostris bankana</name>
    <dbReference type="NCBI Taxonomy" id="172846"/>
    <lineage>
        <taxon>Eukaryota</taxon>
        <taxon>Metazoa</taxon>
        <taxon>Ecdysozoa</taxon>
        <taxon>Arthropoda</taxon>
        <taxon>Chelicerata</taxon>
        <taxon>Arachnida</taxon>
        <taxon>Araneae</taxon>
        <taxon>Araneomorphae</taxon>
        <taxon>Entelegynae</taxon>
        <taxon>Araneoidea</taxon>
        <taxon>Araneidae</taxon>
        <taxon>Caerostris</taxon>
    </lineage>
</organism>
<dbReference type="EMBL" id="BPLR01009568">
    <property type="protein sequence ID" value="GIY32906.1"/>
    <property type="molecule type" value="Genomic_DNA"/>
</dbReference>
<keyword evidence="3" id="KW-1185">Reference proteome</keyword>
<evidence type="ECO:0000313" key="3">
    <source>
        <dbReference type="Proteomes" id="UP001054945"/>
    </source>
</evidence>
<accession>A0AAV4SJA0</accession>
<evidence type="ECO:0000313" key="2">
    <source>
        <dbReference type="EMBL" id="GIY32906.1"/>
    </source>
</evidence>
<feature type="compositionally biased region" description="Basic and acidic residues" evidence="1">
    <location>
        <begin position="93"/>
        <end position="106"/>
    </location>
</feature>
<comment type="caution">
    <text evidence="2">The sequence shown here is derived from an EMBL/GenBank/DDBJ whole genome shotgun (WGS) entry which is preliminary data.</text>
</comment>
<dbReference type="AlphaFoldDB" id="A0AAV4SJA0"/>
<dbReference type="Proteomes" id="UP001054945">
    <property type="component" value="Unassembled WGS sequence"/>
</dbReference>
<proteinExistence type="predicted"/>
<gene>
    <name evidence="2" type="ORF">CEXT_566921</name>
</gene>